<protein>
    <submittedName>
        <fullName evidence="1">Uncharacterized protein</fullName>
    </submittedName>
</protein>
<organism evidence="1 2">
    <name type="scientific">Botryotinia fuckeliana (strain B05.10)</name>
    <name type="common">Noble rot fungus</name>
    <name type="synonym">Botrytis cinerea</name>
    <dbReference type="NCBI Taxonomy" id="332648"/>
    <lineage>
        <taxon>Eukaryota</taxon>
        <taxon>Fungi</taxon>
        <taxon>Dikarya</taxon>
        <taxon>Ascomycota</taxon>
        <taxon>Pezizomycotina</taxon>
        <taxon>Leotiomycetes</taxon>
        <taxon>Helotiales</taxon>
        <taxon>Sclerotiniaceae</taxon>
        <taxon>Botrytis</taxon>
    </lineage>
</organism>
<proteinExistence type="predicted"/>
<dbReference type="KEGG" id="bfu:BCIN_02g02860"/>
<evidence type="ECO:0000313" key="1">
    <source>
        <dbReference type="EMBL" id="ATZ46945.1"/>
    </source>
</evidence>
<sequence>MRHASFGWGTESILRDVSFDIAAGQHVAVTGPVGCGIGYYSQNPWLENVYAHKNVFRGALNDKL</sequence>
<dbReference type="VEuPathDB" id="FungiDB:Bcin02g02860"/>
<keyword evidence="2" id="KW-1185">Reference proteome</keyword>
<dbReference type="GeneID" id="5439445"/>
<name>A0A384J8I5_BOTFB</name>
<reference evidence="1 2" key="3">
    <citation type="journal article" date="2017" name="Mol. Plant Pathol.">
        <title>A gapless genome sequence of the fungus Botrytis cinerea.</title>
        <authorList>
            <person name="Van Kan J.A."/>
            <person name="Stassen J.H."/>
            <person name="Mosbach A."/>
            <person name="Van Der Lee T.A."/>
            <person name="Faino L."/>
            <person name="Farmer A.D."/>
            <person name="Papasotiriou D.G."/>
            <person name="Zhou S."/>
            <person name="Seidl M.F."/>
            <person name="Cottam E."/>
            <person name="Edel D."/>
            <person name="Hahn M."/>
            <person name="Schwartz D.C."/>
            <person name="Dietrich R.A."/>
            <person name="Widdison S."/>
            <person name="Scalliet G."/>
        </authorList>
    </citation>
    <scope>NUCLEOTIDE SEQUENCE [LARGE SCALE GENOMIC DNA]</scope>
    <source>
        <strain evidence="1 2">B05.10</strain>
    </source>
</reference>
<dbReference type="Gene3D" id="3.40.50.300">
    <property type="entry name" value="P-loop containing nucleotide triphosphate hydrolases"/>
    <property type="match status" value="1"/>
</dbReference>
<dbReference type="AlphaFoldDB" id="A0A384J8I5"/>
<dbReference type="RefSeq" id="XP_024546974.1">
    <property type="nucleotide sequence ID" value="XM_024691204.1"/>
</dbReference>
<dbReference type="Proteomes" id="UP000001798">
    <property type="component" value="Chromosome 2"/>
</dbReference>
<dbReference type="InterPro" id="IPR027417">
    <property type="entry name" value="P-loop_NTPase"/>
</dbReference>
<accession>A0A384J8I5</accession>
<gene>
    <name evidence="1" type="ORF">BCIN_02g02860</name>
</gene>
<dbReference type="SUPFAM" id="SSF52540">
    <property type="entry name" value="P-loop containing nucleoside triphosphate hydrolases"/>
    <property type="match status" value="1"/>
</dbReference>
<dbReference type="EMBL" id="CP009806">
    <property type="protein sequence ID" value="ATZ46945.1"/>
    <property type="molecule type" value="Genomic_DNA"/>
</dbReference>
<reference evidence="1 2" key="2">
    <citation type="journal article" date="2012" name="Eukaryot. Cell">
        <title>Genome update of Botrytis cinerea strains B05.10 and T4.</title>
        <authorList>
            <person name="Staats M."/>
            <person name="van Kan J.A."/>
        </authorList>
    </citation>
    <scope>NUCLEOTIDE SEQUENCE [LARGE SCALE GENOMIC DNA]</scope>
    <source>
        <strain evidence="1 2">B05.10</strain>
    </source>
</reference>
<reference evidence="1 2" key="1">
    <citation type="journal article" date="2011" name="PLoS Genet.">
        <title>Genomic analysis of the necrotrophic fungal pathogens Sclerotinia sclerotiorum and Botrytis cinerea.</title>
        <authorList>
            <person name="Amselem J."/>
            <person name="Cuomo C.A."/>
            <person name="van Kan J.A."/>
            <person name="Viaud M."/>
            <person name="Benito E.P."/>
            <person name="Couloux A."/>
            <person name="Coutinho P.M."/>
            <person name="de Vries R.P."/>
            <person name="Dyer P.S."/>
            <person name="Fillinger S."/>
            <person name="Fournier E."/>
            <person name="Gout L."/>
            <person name="Hahn M."/>
            <person name="Kohn L."/>
            <person name="Lapalu N."/>
            <person name="Plummer K.M."/>
            <person name="Pradier J.M."/>
            <person name="Quevillon E."/>
            <person name="Sharon A."/>
            <person name="Simon A."/>
            <person name="ten Have A."/>
            <person name="Tudzynski B."/>
            <person name="Tudzynski P."/>
            <person name="Wincker P."/>
            <person name="Andrew M."/>
            <person name="Anthouard V."/>
            <person name="Beever R.E."/>
            <person name="Beffa R."/>
            <person name="Benoit I."/>
            <person name="Bouzid O."/>
            <person name="Brault B."/>
            <person name="Chen Z."/>
            <person name="Choquer M."/>
            <person name="Collemare J."/>
            <person name="Cotton P."/>
            <person name="Danchin E.G."/>
            <person name="Da Silva C."/>
            <person name="Gautier A."/>
            <person name="Giraud C."/>
            <person name="Giraud T."/>
            <person name="Gonzalez C."/>
            <person name="Grossetete S."/>
            <person name="Guldener U."/>
            <person name="Henrissat B."/>
            <person name="Howlett B.J."/>
            <person name="Kodira C."/>
            <person name="Kretschmer M."/>
            <person name="Lappartient A."/>
            <person name="Leroch M."/>
            <person name="Levis C."/>
            <person name="Mauceli E."/>
            <person name="Neuveglise C."/>
            <person name="Oeser B."/>
            <person name="Pearson M."/>
            <person name="Poulain J."/>
            <person name="Poussereau N."/>
            <person name="Quesneville H."/>
            <person name="Rascle C."/>
            <person name="Schumacher J."/>
            <person name="Segurens B."/>
            <person name="Sexton A."/>
            <person name="Silva E."/>
            <person name="Sirven C."/>
            <person name="Soanes D.M."/>
            <person name="Talbot N.J."/>
            <person name="Templeton M."/>
            <person name="Yandava C."/>
            <person name="Yarden O."/>
            <person name="Zeng Q."/>
            <person name="Rollins J.A."/>
            <person name="Lebrun M.H."/>
            <person name="Dickman M."/>
        </authorList>
    </citation>
    <scope>NUCLEOTIDE SEQUENCE [LARGE SCALE GENOMIC DNA]</scope>
    <source>
        <strain evidence="1 2">B05.10</strain>
    </source>
</reference>
<evidence type="ECO:0000313" key="2">
    <source>
        <dbReference type="Proteomes" id="UP000001798"/>
    </source>
</evidence>